<gene>
    <name evidence="3" type="ORF">FHX81_1499</name>
</gene>
<protein>
    <submittedName>
        <fullName evidence="3">NACHT domain-containing protein</fullName>
    </submittedName>
</protein>
<keyword evidence="4" id="KW-1185">Reference proteome</keyword>
<accession>A0A543J8P9</accession>
<reference evidence="3 4" key="1">
    <citation type="submission" date="2019-06" db="EMBL/GenBank/DDBJ databases">
        <title>Sequencing the genomes of 1000 actinobacteria strains.</title>
        <authorList>
            <person name="Klenk H.-P."/>
        </authorList>
    </citation>
    <scope>NUCLEOTIDE SEQUENCE [LARGE SCALE GENOMIC DNA]</scope>
    <source>
        <strain evidence="3 4">DSM 45456</strain>
    </source>
</reference>
<sequence>MAERHNEITGGHFTGPVVQAGSIDHLTVRFGAEPADRVQPLTSWSDRPALTPELRDLLEAQRRATESLPYKLLGVKQPELTQVYVQQTMRPQVVDRSPEPERKPSAESTERTLTIAGALDRNGHVMITGEPGSGKSTVGYVYVQQISEFWLSGSDGRPPLTEPVLPLRVPARALARHRAWADLLAAGAEDALGRLLGERPPSALLARRALGARWLVFIDGLDEIIESDTRAQVIDAIAHQVRRGSDHRLVVTTRPLPGDELKPLEQAGIDSYAIQPFGRVELEEFARAWFRAQSLMTAMSSAEAFVRQVRDGRLRELVRNPLLATIAAIAKTLEPDRPLPNSRVDLYGRFMEYLLDDGASQRNTIAELRRSVRDDADRQALVEWVHQHRTRVVEELATHRLESESPLFEAACEWVRENHPELPDQWQDDLRALLAGTGVFVHVEDDLRFRHHSFAEFLAARKRAGEIPADFPNLDEWIERGLSGNNRAFALFTFVLWGRDERDLGRVLSVLLAGTEPEVLLAGRLLAEGVAVDESLTSAVVDRVVELILANGVLPDPWDDVEEAGEVLVSLPPEAVPPAVLTRLRDLRDRAELAEAVRVESAVVLGKREDPESAARWVEEFADQASPAAVKRGVVALKDLVPEGTDRAERLLVRLAAAGPDHAQVIAVVSIMLDTGMTEAAGPLVRGLVRRLRADPALTGDRAPRLESIGSTSADVSGAGLVGWGGLAKLAARAKCRDEALWAADRAFVAGTATADEFRAAVSAVLSVADADGVPVVLAAAAATPVAYLTETAQALQEALHYDAATEVARRVLAEQHVGQYEFYKAIKVYVNCNAAPELLRIVEEQPRLSAHHRTHIASALSETKDLEAKHRFARSGLTDLTADRWDFERAVRALFDPDDPSTAADIFAAARSHGPEHRAAAIAVLSGGEHGDLVSELIRGLLDDMTEPDVLADVAADLAGNRRLELVDELVTAAAERLLDCDGYQQYKIIEALIESGRKEEAAAAARRAAVVTMRDGFWLDYIIRCWMRASGIRCADEIVAEAFALDLPASRRVAVADVLASAGLLHPAVTVWSHVVRYHGEAVDQGVLAASRLIRCGRRDDVLAVLDRALEEQRAEPALARLRALRAWAAV</sequence>
<feature type="compositionally biased region" description="Basic and acidic residues" evidence="1">
    <location>
        <begin position="96"/>
        <end position="110"/>
    </location>
</feature>
<evidence type="ECO:0000256" key="1">
    <source>
        <dbReference type="SAM" id="MobiDB-lite"/>
    </source>
</evidence>
<dbReference type="EMBL" id="VFPP01000001">
    <property type="protein sequence ID" value="TQM79202.1"/>
    <property type="molecule type" value="Genomic_DNA"/>
</dbReference>
<dbReference type="RefSeq" id="WP_141976337.1">
    <property type="nucleotide sequence ID" value="NZ_VFPP01000001.1"/>
</dbReference>
<comment type="caution">
    <text evidence="3">The sequence shown here is derived from an EMBL/GenBank/DDBJ whole genome shotgun (WGS) entry which is preliminary data.</text>
</comment>
<dbReference type="AlphaFoldDB" id="A0A543J8P9"/>
<evidence type="ECO:0000259" key="2">
    <source>
        <dbReference type="Pfam" id="PF05729"/>
    </source>
</evidence>
<feature type="region of interest" description="Disordered" evidence="1">
    <location>
        <begin position="89"/>
        <end position="110"/>
    </location>
</feature>
<dbReference type="Pfam" id="PF05729">
    <property type="entry name" value="NACHT"/>
    <property type="match status" value="1"/>
</dbReference>
<dbReference type="OrthoDB" id="135105at2"/>
<dbReference type="Proteomes" id="UP000316628">
    <property type="component" value="Unassembled WGS sequence"/>
</dbReference>
<evidence type="ECO:0000313" key="4">
    <source>
        <dbReference type="Proteomes" id="UP000316628"/>
    </source>
</evidence>
<dbReference type="Gene3D" id="3.40.50.300">
    <property type="entry name" value="P-loop containing nucleotide triphosphate hydrolases"/>
    <property type="match status" value="1"/>
</dbReference>
<proteinExistence type="predicted"/>
<organism evidence="3 4">
    <name type="scientific">Saccharothrix saharensis</name>
    <dbReference type="NCBI Taxonomy" id="571190"/>
    <lineage>
        <taxon>Bacteria</taxon>
        <taxon>Bacillati</taxon>
        <taxon>Actinomycetota</taxon>
        <taxon>Actinomycetes</taxon>
        <taxon>Pseudonocardiales</taxon>
        <taxon>Pseudonocardiaceae</taxon>
        <taxon>Saccharothrix</taxon>
    </lineage>
</organism>
<dbReference type="InterPro" id="IPR027417">
    <property type="entry name" value="P-loop_NTPase"/>
</dbReference>
<evidence type="ECO:0000313" key="3">
    <source>
        <dbReference type="EMBL" id="TQM79202.1"/>
    </source>
</evidence>
<dbReference type="SUPFAM" id="SSF52540">
    <property type="entry name" value="P-loop containing nucleoside triphosphate hydrolases"/>
    <property type="match status" value="1"/>
</dbReference>
<dbReference type="PANTHER" id="PTHR46844">
    <property type="entry name" value="SLR5058 PROTEIN"/>
    <property type="match status" value="1"/>
</dbReference>
<feature type="domain" description="NACHT" evidence="2">
    <location>
        <begin position="125"/>
        <end position="292"/>
    </location>
</feature>
<name>A0A543J8P9_9PSEU</name>
<dbReference type="InterPro" id="IPR007111">
    <property type="entry name" value="NACHT_NTPase"/>
</dbReference>
<dbReference type="PANTHER" id="PTHR46844:SF1">
    <property type="entry name" value="SLR5058 PROTEIN"/>
    <property type="match status" value="1"/>
</dbReference>